<dbReference type="AlphaFoldDB" id="A0A428QCP4"/>
<feature type="compositionally biased region" description="Polar residues" evidence="1">
    <location>
        <begin position="447"/>
        <end position="465"/>
    </location>
</feature>
<feature type="compositionally biased region" description="Basic and acidic residues" evidence="1">
    <location>
        <begin position="1"/>
        <end position="12"/>
    </location>
</feature>
<feature type="compositionally biased region" description="Polar residues" evidence="1">
    <location>
        <begin position="15"/>
        <end position="26"/>
    </location>
</feature>
<protein>
    <submittedName>
        <fullName evidence="2">Uncharacterized protein</fullName>
    </submittedName>
</protein>
<gene>
    <name evidence="2" type="ORF">CEP54_005392</name>
</gene>
<sequence length="488" mass="53250">MESIKEEPEDFRPNSPMSSDIEQSPTRAEAGALVVRNPDNYSESDASGETVEQSSADDMSLGELEECSDLLDDDFLGERDSDAQSEASTVILGDFEANPSTVGTQDVAMPDAPLLSPSIKNEPDSDSDEENQFALTPSPSGNTPGSSTAPYHTVIDSQASPCRPDECMACQEGRRIEFFGYCGPCAFKAGRWRVCNVCQRLLPSVGWRGLCFDCVPMTESERDYIWAPNTESIAELLGHTTMHTCLRCGNDKPFEKTYEEVGSSINTLNGGLFGAGDDGQFGQPAYNMTTEPMFPSNIPHWAQVPPLQAPFVPAPFPLAQFPYPPAPMFPSQQAQVPVDQMNLFPHPGNPQPHPGNLSLTPPVYSQYVAVPLQPMFQPVYQPPIQHFGGPYPPYATDRWNYDLPDTNAQRAAATEYPVRAQTPHPPRYLPRNGSGFEYAGMAAQTPERGQSSFMPGSANRATTGSPREGGRVESGPFESAHSYNFGRQ</sequence>
<feature type="compositionally biased region" description="Polar residues" evidence="1">
    <location>
        <begin position="39"/>
        <end position="57"/>
    </location>
</feature>
<keyword evidence="3" id="KW-1185">Reference proteome</keyword>
<feature type="compositionally biased region" description="Low complexity" evidence="1">
    <location>
        <begin position="136"/>
        <end position="149"/>
    </location>
</feature>
<evidence type="ECO:0000256" key="1">
    <source>
        <dbReference type="SAM" id="MobiDB-lite"/>
    </source>
</evidence>
<evidence type="ECO:0000313" key="2">
    <source>
        <dbReference type="EMBL" id="RSL63039.1"/>
    </source>
</evidence>
<name>A0A428QCP4_9HYPO</name>
<feature type="region of interest" description="Disordered" evidence="1">
    <location>
        <begin position="1"/>
        <end position="62"/>
    </location>
</feature>
<feature type="region of interest" description="Disordered" evidence="1">
    <location>
        <begin position="94"/>
        <end position="149"/>
    </location>
</feature>
<accession>A0A428QCP4</accession>
<dbReference type="OrthoDB" id="5106219at2759"/>
<reference evidence="2 3" key="1">
    <citation type="submission" date="2017-06" db="EMBL/GenBank/DDBJ databases">
        <title>Comparative genomic analysis of Ambrosia Fusariam Clade fungi.</title>
        <authorList>
            <person name="Stajich J.E."/>
            <person name="Carrillo J."/>
            <person name="Kijimoto T."/>
            <person name="Eskalen A."/>
            <person name="O'Donnell K."/>
            <person name="Kasson M."/>
        </authorList>
    </citation>
    <scope>NUCLEOTIDE SEQUENCE [LARGE SCALE GENOMIC DNA]</scope>
    <source>
        <strain evidence="2 3">NRRL62584</strain>
    </source>
</reference>
<proteinExistence type="predicted"/>
<evidence type="ECO:0000313" key="3">
    <source>
        <dbReference type="Proteomes" id="UP000288168"/>
    </source>
</evidence>
<dbReference type="EMBL" id="NKCI01000041">
    <property type="protein sequence ID" value="RSL63039.1"/>
    <property type="molecule type" value="Genomic_DNA"/>
</dbReference>
<organism evidence="2 3">
    <name type="scientific">Fusarium duplospermum</name>
    <dbReference type="NCBI Taxonomy" id="1325734"/>
    <lineage>
        <taxon>Eukaryota</taxon>
        <taxon>Fungi</taxon>
        <taxon>Dikarya</taxon>
        <taxon>Ascomycota</taxon>
        <taxon>Pezizomycotina</taxon>
        <taxon>Sordariomycetes</taxon>
        <taxon>Hypocreomycetidae</taxon>
        <taxon>Hypocreales</taxon>
        <taxon>Nectriaceae</taxon>
        <taxon>Fusarium</taxon>
        <taxon>Fusarium solani species complex</taxon>
    </lineage>
</organism>
<dbReference type="Proteomes" id="UP000288168">
    <property type="component" value="Unassembled WGS sequence"/>
</dbReference>
<comment type="caution">
    <text evidence="2">The sequence shown here is derived from an EMBL/GenBank/DDBJ whole genome shotgun (WGS) entry which is preliminary data.</text>
</comment>
<feature type="region of interest" description="Disordered" evidence="1">
    <location>
        <begin position="414"/>
        <end position="488"/>
    </location>
</feature>